<gene>
    <name evidence="1" type="ORF">BDQ12DRAFT_681611</name>
</gene>
<reference evidence="1 2" key="1">
    <citation type="journal article" date="2019" name="Nat. Ecol. Evol.">
        <title>Megaphylogeny resolves global patterns of mushroom evolution.</title>
        <authorList>
            <person name="Varga T."/>
            <person name="Krizsan K."/>
            <person name="Foldi C."/>
            <person name="Dima B."/>
            <person name="Sanchez-Garcia M."/>
            <person name="Sanchez-Ramirez S."/>
            <person name="Szollosi G.J."/>
            <person name="Szarkandi J.G."/>
            <person name="Papp V."/>
            <person name="Albert L."/>
            <person name="Andreopoulos W."/>
            <person name="Angelini C."/>
            <person name="Antonin V."/>
            <person name="Barry K.W."/>
            <person name="Bougher N.L."/>
            <person name="Buchanan P."/>
            <person name="Buyck B."/>
            <person name="Bense V."/>
            <person name="Catcheside P."/>
            <person name="Chovatia M."/>
            <person name="Cooper J."/>
            <person name="Damon W."/>
            <person name="Desjardin D."/>
            <person name="Finy P."/>
            <person name="Geml J."/>
            <person name="Haridas S."/>
            <person name="Hughes K."/>
            <person name="Justo A."/>
            <person name="Karasinski D."/>
            <person name="Kautmanova I."/>
            <person name="Kiss B."/>
            <person name="Kocsube S."/>
            <person name="Kotiranta H."/>
            <person name="LaButti K.M."/>
            <person name="Lechner B.E."/>
            <person name="Liimatainen K."/>
            <person name="Lipzen A."/>
            <person name="Lukacs Z."/>
            <person name="Mihaltcheva S."/>
            <person name="Morgado L.N."/>
            <person name="Niskanen T."/>
            <person name="Noordeloos M.E."/>
            <person name="Ohm R.A."/>
            <person name="Ortiz-Santana B."/>
            <person name="Ovrebo C."/>
            <person name="Racz N."/>
            <person name="Riley R."/>
            <person name="Savchenko A."/>
            <person name="Shiryaev A."/>
            <person name="Soop K."/>
            <person name="Spirin V."/>
            <person name="Szebenyi C."/>
            <person name="Tomsovsky M."/>
            <person name="Tulloss R.E."/>
            <person name="Uehling J."/>
            <person name="Grigoriev I.V."/>
            <person name="Vagvolgyi C."/>
            <person name="Papp T."/>
            <person name="Martin F.M."/>
            <person name="Miettinen O."/>
            <person name="Hibbett D.S."/>
            <person name="Nagy L.G."/>
        </authorList>
    </citation>
    <scope>NUCLEOTIDE SEQUENCE [LARGE SCALE GENOMIC DNA]</scope>
    <source>
        <strain evidence="1 2">CBS 166.37</strain>
    </source>
</reference>
<organism evidence="1 2">
    <name type="scientific">Crucibulum laeve</name>
    <dbReference type="NCBI Taxonomy" id="68775"/>
    <lineage>
        <taxon>Eukaryota</taxon>
        <taxon>Fungi</taxon>
        <taxon>Dikarya</taxon>
        <taxon>Basidiomycota</taxon>
        <taxon>Agaricomycotina</taxon>
        <taxon>Agaricomycetes</taxon>
        <taxon>Agaricomycetidae</taxon>
        <taxon>Agaricales</taxon>
        <taxon>Agaricineae</taxon>
        <taxon>Nidulariaceae</taxon>
        <taxon>Crucibulum</taxon>
    </lineage>
</organism>
<accession>A0A5C3M3M1</accession>
<proteinExistence type="predicted"/>
<evidence type="ECO:0000313" key="1">
    <source>
        <dbReference type="EMBL" id="TFK40014.1"/>
    </source>
</evidence>
<evidence type="ECO:0000313" key="2">
    <source>
        <dbReference type="Proteomes" id="UP000308652"/>
    </source>
</evidence>
<name>A0A5C3M3M1_9AGAR</name>
<dbReference type="Proteomes" id="UP000308652">
    <property type="component" value="Unassembled WGS sequence"/>
</dbReference>
<dbReference type="EMBL" id="ML213598">
    <property type="protein sequence ID" value="TFK40014.1"/>
    <property type="molecule type" value="Genomic_DNA"/>
</dbReference>
<sequence>MQIPYGPYHFPEFFICPILKTMTWIFLVRRCNALPSQKALVYICTSPLSCVCGTITTTHSLLPFSLIALRIHGTSSSSPSFNACSVPST</sequence>
<protein>
    <submittedName>
        <fullName evidence="1">Uncharacterized protein</fullName>
    </submittedName>
</protein>
<keyword evidence="2" id="KW-1185">Reference proteome</keyword>
<dbReference type="AlphaFoldDB" id="A0A5C3M3M1"/>